<protein>
    <submittedName>
        <fullName evidence="4">Membrane integrity-associated transporter subunit PqiC</fullName>
    </submittedName>
</protein>
<feature type="signal peptide" evidence="2">
    <location>
        <begin position="1"/>
        <end position="20"/>
    </location>
</feature>
<evidence type="ECO:0000256" key="1">
    <source>
        <dbReference type="SAM" id="MobiDB-lite"/>
    </source>
</evidence>
<evidence type="ECO:0000313" key="5">
    <source>
        <dbReference type="Proteomes" id="UP000886602"/>
    </source>
</evidence>
<name>A0A9D7F4U6_9RHOO</name>
<feature type="domain" description="ABC-type transport auxiliary lipoprotein component" evidence="3">
    <location>
        <begin position="28"/>
        <end position="209"/>
    </location>
</feature>
<dbReference type="PROSITE" id="PS51257">
    <property type="entry name" value="PROKAR_LIPOPROTEIN"/>
    <property type="match status" value="1"/>
</dbReference>
<accession>A0A9D7F4U6</accession>
<evidence type="ECO:0000313" key="4">
    <source>
        <dbReference type="EMBL" id="MBK7422094.1"/>
    </source>
</evidence>
<gene>
    <name evidence="4" type="ORF">IPJ48_02765</name>
</gene>
<keyword evidence="2" id="KW-0732">Signal</keyword>
<dbReference type="AlphaFoldDB" id="A0A9D7F4U6"/>
<reference evidence="4" key="1">
    <citation type="submission" date="2020-10" db="EMBL/GenBank/DDBJ databases">
        <title>Connecting structure to function with the recovery of over 1000 high-quality activated sludge metagenome-assembled genomes encoding full-length rRNA genes using long-read sequencing.</title>
        <authorList>
            <person name="Singleton C.M."/>
            <person name="Petriglieri F."/>
            <person name="Kristensen J.M."/>
            <person name="Kirkegaard R.H."/>
            <person name="Michaelsen T.Y."/>
            <person name="Andersen M.H."/>
            <person name="Karst S.M."/>
            <person name="Dueholm M.S."/>
            <person name="Nielsen P.H."/>
            <person name="Albertsen M."/>
        </authorList>
    </citation>
    <scope>NUCLEOTIDE SEQUENCE</scope>
    <source>
        <strain evidence="4">EsbW_18-Q3-R4-48_MAXAC.044</strain>
    </source>
</reference>
<dbReference type="Proteomes" id="UP000886602">
    <property type="component" value="Unassembled WGS sequence"/>
</dbReference>
<evidence type="ECO:0000259" key="3">
    <source>
        <dbReference type="Pfam" id="PF03886"/>
    </source>
</evidence>
<dbReference type="InterPro" id="IPR005586">
    <property type="entry name" value="ABC_trans_aux"/>
</dbReference>
<evidence type="ECO:0000256" key="2">
    <source>
        <dbReference type="SAM" id="SignalP"/>
    </source>
</evidence>
<proteinExistence type="predicted"/>
<dbReference type="SUPFAM" id="SSF159594">
    <property type="entry name" value="XCC0632-like"/>
    <property type="match status" value="1"/>
</dbReference>
<sequence>MKSRLLVTVGLLALLLSACSSSPKTSYYTLSAAPAPSAPVTSTGTSVIVGPVSLPESVDQALLVVQNGSNQVSMNEFHRWAGSLKGDISRVIAANLAHDLGTTRVWSYAQSTQTKADYQVLIDVQTFDARLGEVVVLDVLWTIRPSASNAASMTPAKTGGKPAGTTPAATPGLPISGRTLVREAVSGAGYEPLVAAQSRALMQVSADIARAMR</sequence>
<dbReference type="Pfam" id="PF03886">
    <property type="entry name" value="ABC_trans_aux"/>
    <property type="match status" value="1"/>
</dbReference>
<dbReference type="Gene3D" id="3.40.50.10610">
    <property type="entry name" value="ABC-type transport auxiliary lipoprotein component"/>
    <property type="match status" value="1"/>
</dbReference>
<feature type="region of interest" description="Disordered" evidence="1">
    <location>
        <begin position="150"/>
        <end position="173"/>
    </location>
</feature>
<organism evidence="4 5">
    <name type="scientific">Candidatus Propionivibrio dominans</name>
    <dbReference type="NCBI Taxonomy" id="2954373"/>
    <lineage>
        <taxon>Bacteria</taxon>
        <taxon>Pseudomonadati</taxon>
        <taxon>Pseudomonadota</taxon>
        <taxon>Betaproteobacteria</taxon>
        <taxon>Rhodocyclales</taxon>
        <taxon>Rhodocyclaceae</taxon>
        <taxon>Propionivibrio</taxon>
    </lineage>
</organism>
<feature type="chain" id="PRO_5039051955" evidence="2">
    <location>
        <begin position="21"/>
        <end position="213"/>
    </location>
</feature>
<dbReference type="EMBL" id="JADJNC010000004">
    <property type="protein sequence ID" value="MBK7422094.1"/>
    <property type="molecule type" value="Genomic_DNA"/>
</dbReference>
<comment type="caution">
    <text evidence="4">The sequence shown here is derived from an EMBL/GenBank/DDBJ whole genome shotgun (WGS) entry which is preliminary data.</text>
</comment>